<keyword evidence="6 9" id="KW-0238">DNA-binding</keyword>
<keyword evidence="7 9" id="KW-0010">Activator</keyword>
<dbReference type="Gene3D" id="3.40.50.2300">
    <property type="match status" value="1"/>
</dbReference>
<keyword evidence="3 10" id="KW-0597">Phosphoprotein</keyword>
<dbReference type="AlphaFoldDB" id="A0A385YTZ6"/>
<dbReference type="GO" id="GO:0003700">
    <property type="term" value="F:DNA-binding transcription factor activity"/>
    <property type="evidence" value="ECO:0007669"/>
    <property type="project" value="InterPro"/>
</dbReference>
<dbReference type="InterPro" id="IPR011006">
    <property type="entry name" value="CheY-like_superfamily"/>
</dbReference>
<evidence type="ECO:0000256" key="2">
    <source>
        <dbReference type="ARBA" id="ARBA00022490"/>
    </source>
</evidence>
<evidence type="ECO:0000256" key="1">
    <source>
        <dbReference type="ARBA" id="ARBA00004496"/>
    </source>
</evidence>
<dbReference type="Pfam" id="PF00072">
    <property type="entry name" value="Response_reg"/>
    <property type="match status" value="1"/>
</dbReference>
<dbReference type="PIRSF" id="PIRSF006171">
    <property type="entry name" value="RR_citrat_malat"/>
    <property type="match status" value="1"/>
</dbReference>
<protein>
    <recommendedName>
        <fullName evidence="9">Transcriptional regulatory protein</fullName>
    </recommendedName>
</protein>
<accession>A0A385YTZ6</accession>
<evidence type="ECO:0000256" key="3">
    <source>
        <dbReference type="ARBA" id="ARBA00022553"/>
    </source>
</evidence>
<dbReference type="OrthoDB" id="9759232at2"/>
<organism evidence="12 13">
    <name type="scientific">Paenisporosarcina cavernae</name>
    <dbReference type="NCBI Taxonomy" id="2320858"/>
    <lineage>
        <taxon>Bacteria</taxon>
        <taxon>Bacillati</taxon>
        <taxon>Bacillota</taxon>
        <taxon>Bacilli</taxon>
        <taxon>Bacillales</taxon>
        <taxon>Caryophanaceae</taxon>
        <taxon>Paenisporosarcina</taxon>
    </lineage>
</organism>
<dbReference type="Proteomes" id="UP000265725">
    <property type="component" value="Chromosome"/>
</dbReference>
<dbReference type="GO" id="GO:0003677">
    <property type="term" value="F:DNA binding"/>
    <property type="evidence" value="ECO:0007669"/>
    <property type="project" value="UniProtKB-KW"/>
</dbReference>
<dbReference type="InterPro" id="IPR024187">
    <property type="entry name" value="Sig_transdc_resp-reg_cit/mal"/>
</dbReference>
<gene>
    <name evidence="12" type="ORF">D3873_09775</name>
</gene>
<keyword evidence="4 9" id="KW-0902">Two-component regulatory system</keyword>
<evidence type="ECO:0000259" key="11">
    <source>
        <dbReference type="PROSITE" id="PS50110"/>
    </source>
</evidence>
<dbReference type="SUPFAM" id="SSF52172">
    <property type="entry name" value="CheY-like"/>
    <property type="match status" value="1"/>
</dbReference>
<dbReference type="InterPro" id="IPR051271">
    <property type="entry name" value="2C-system_Tx_regulators"/>
</dbReference>
<dbReference type="PANTHER" id="PTHR45526:SF6">
    <property type="entry name" value="TRANSCRIPTIONAL REGULATORY PROTEIN CITT"/>
    <property type="match status" value="1"/>
</dbReference>
<comment type="subcellular location">
    <subcellularLocation>
        <location evidence="1 9">Cytoplasm</location>
    </subcellularLocation>
</comment>
<dbReference type="GO" id="GO:0005737">
    <property type="term" value="C:cytoplasm"/>
    <property type="evidence" value="ECO:0007669"/>
    <property type="project" value="UniProtKB-SubCell"/>
</dbReference>
<keyword evidence="5 9" id="KW-0805">Transcription regulation</keyword>
<keyword evidence="13" id="KW-1185">Reference proteome</keyword>
<evidence type="ECO:0000256" key="4">
    <source>
        <dbReference type="ARBA" id="ARBA00023012"/>
    </source>
</evidence>
<dbReference type="SMART" id="SM00448">
    <property type="entry name" value="REC"/>
    <property type="match status" value="1"/>
</dbReference>
<keyword evidence="8 9" id="KW-0804">Transcription</keyword>
<evidence type="ECO:0000256" key="9">
    <source>
        <dbReference type="PIRNR" id="PIRNR006171"/>
    </source>
</evidence>
<feature type="domain" description="Response regulatory" evidence="11">
    <location>
        <begin position="6"/>
        <end position="122"/>
    </location>
</feature>
<evidence type="ECO:0000313" key="12">
    <source>
        <dbReference type="EMBL" id="AYC30146.1"/>
    </source>
</evidence>
<evidence type="ECO:0000256" key="5">
    <source>
        <dbReference type="ARBA" id="ARBA00023015"/>
    </source>
</evidence>
<sequence>MEEIIEIVIIEDDHRIADIHRRFIDRIDGFQVVGSAATGMEAKDWISALQPNLILLDVYLPDMLGTELLSYIHEESPESDIIFITAAAEVPIVKQAFRSGVFDYVVKPATFDRFKESLLSYKEKTQLLKSTESLEEASIQMLWNQQKSSLEADKVPTPKGIDPKTMEKVLFHLQDQSLGITAEKFGVLSGLSRSSSRRYLEFLVSDNKATAELIYGTIGRPERRYFPKLREQNEQNS</sequence>
<dbReference type="PROSITE" id="PS50110">
    <property type="entry name" value="RESPONSE_REGULATORY"/>
    <property type="match status" value="1"/>
</dbReference>
<proteinExistence type="predicted"/>
<dbReference type="InterPro" id="IPR001789">
    <property type="entry name" value="Sig_transdc_resp-reg_receiver"/>
</dbReference>
<dbReference type="Pfam" id="PF20714">
    <property type="entry name" value="HTH_64"/>
    <property type="match status" value="1"/>
</dbReference>
<dbReference type="RefSeq" id="WP_119883863.1">
    <property type="nucleotide sequence ID" value="NZ_CP032418.1"/>
</dbReference>
<evidence type="ECO:0000256" key="6">
    <source>
        <dbReference type="ARBA" id="ARBA00023125"/>
    </source>
</evidence>
<dbReference type="GO" id="GO:0000156">
    <property type="term" value="F:phosphorelay response regulator activity"/>
    <property type="evidence" value="ECO:0007669"/>
    <property type="project" value="TreeGrafter"/>
</dbReference>
<dbReference type="InterPro" id="IPR048714">
    <property type="entry name" value="DpiA-like_HTH"/>
</dbReference>
<feature type="modified residue" description="4-aspartylphosphate" evidence="10">
    <location>
        <position position="57"/>
    </location>
</feature>
<evidence type="ECO:0000256" key="10">
    <source>
        <dbReference type="PROSITE-ProRule" id="PRU00169"/>
    </source>
</evidence>
<dbReference type="EMBL" id="CP032418">
    <property type="protein sequence ID" value="AYC30146.1"/>
    <property type="molecule type" value="Genomic_DNA"/>
</dbReference>
<evidence type="ECO:0000313" key="13">
    <source>
        <dbReference type="Proteomes" id="UP000265725"/>
    </source>
</evidence>
<evidence type="ECO:0000256" key="7">
    <source>
        <dbReference type="ARBA" id="ARBA00023159"/>
    </source>
</evidence>
<dbReference type="KEGG" id="paek:D3873_09775"/>
<dbReference type="PANTHER" id="PTHR45526">
    <property type="entry name" value="TRANSCRIPTIONAL REGULATORY PROTEIN DPIA"/>
    <property type="match status" value="1"/>
</dbReference>
<name>A0A385YTZ6_9BACL</name>
<reference evidence="13" key="1">
    <citation type="submission" date="2018-09" db="EMBL/GenBank/DDBJ databases">
        <authorList>
            <person name="Zhu H."/>
        </authorList>
    </citation>
    <scope>NUCLEOTIDE SEQUENCE [LARGE SCALE GENOMIC DNA]</scope>
    <source>
        <strain evidence="13">K2R23-3</strain>
    </source>
</reference>
<evidence type="ECO:0000256" key="8">
    <source>
        <dbReference type="ARBA" id="ARBA00023163"/>
    </source>
</evidence>
<keyword evidence="2 9" id="KW-0963">Cytoplasm</keyword>